<reference evidence="4 5" key="1">
    <citation type="submission" date="2014-05" db="EMBL/GenBank/DDBJ databases">
        <title>De novo Genome Sequence of Spirocheata sp.</title>
        <authorList>
            <person name="Shivani Y."/>
            <person name="Subhash Y."/>
            <person name="Tushar L."/>
            <person name="Sasikala C."/>
            <person name="Ramana C.V."/>
        </authorList>
    </citation>
    <scope>NUCLEOTIDE SEQUENCE [LARGE SCALE GENOMIC DNA]</scope>
    <source>
        <strain evidence="4 5">JC230</strain>
    </source>
</reference>
<dbReference type="NCBIfam" id="TIGR01549">
    <property type="entry name" value="HAD-SF-IA-v1"/>
    <property type="match status" value="1"/>
</dbReference>
<dbReference type="InterPro" id="IPR051400">
    <property type="entry name" value="HAD-like_hydrolase"/>
</dbReference>
<comment type="caution">
    <text evidence="4">The sequence shown here is derived from an EMBL/GenBank/DDBJ whole genome shotgun (WGS) entry which is preliminary data.</text>
</comment>
<dbReference type="Pfam" id="PF00702">
    <property type="entry name" value="Hydrolase"/>
    <property type="match status" value="1"/>
</dbReference>
<name>A0A098R268_9SPIO</name>
<dbReference type="SFLD" id="SFLDG01129">
    <property type="entry name" value="C1.5:_HAD__Beta-PGM__Phosphata"/>
    <property type="match status" value="1"/>
</dbReference>
<dbReference type="eggNOG" id="COG0637">
    <property type="taxonomic scope" value="Bacteria"/>
</dbReference>
<evidence type="ECO:0000256" key="2">
    <source>
        <dbReference type="ARBA" id="ARBA00022801"/>
    </source>
</evidence>
<keyword evidence="3" id="KW-0460">Magnesium</keyword>
<keyword evidence="2" id="KW-0378">Hydrolase</keyword>
<accession>A0A098R268</accession>
<dbReference type="Proteomes" id="UP000029692">
    <property type="component" value="Unassembled WGS sequence"/>
</dbReference>
<dbReference type="SUPFAM" id="SSF56784">
    <property type="entry name" value="HAD-like"/>
    <property type="match status" value="1"/>
</dbReference>
<dbReference type="Gene3D" id="3.40.50.1000">
    <property type="entry name" value="HAD superfamily/HAD-like"/>
    <property type="match status" value="1"/>
</dbReference>
<dbReference type="InterPro" id="IPR023214">
    <property type="entry name" value="HAD_sf"/>
</dbReference>
<comment type="cofactor">
    <cofactor evidence="1">
        <name>Mg(2+)</name>
        <dbReference type="ChEBI" id="CHEBI:18420"/>
    </cofactor>
</comment>
<protein>
    <recommendedName>
        <fullName evidence="6">Haloacid dehalogenase</fullName>
    </recommendedName>
</protein>
<dbReference type="EMBL" id="JNUP01000003">
    <property type="protein sequence ID" value="KGE73826.1"/>
    <property type="molecule type" value="Genomic_DNA"/>
</dbReference>
<dbReference type="OrthoDB" id="358703at2"/>
<dbReference type="PANTHER" id="PTHR46470">
    <property type="entry name" value="N-ACYLNEURAMINATE-9-PHOSPHATASE"/>
    <property type="match status" value="1"/>
</dbReference>
<dbReference type="GO" id="GO:0044281">
    <property type="term" value="P:small molecule metabolic process"/>
    <property type="evidence" value="ECO:0007669"/>
    <property type="project" value="UniProtKB-ARBA"/>
</dbReference>
<organism evidence="4 5">
    <name type="scientific">Spirochaeta lutea</name>
    <dbReference type="NCBI Taxonomy" id="1480694"/>
    <lineage>
        <taxon>Bacteria</taxon>
        <taxon>Pseudomonadati</taxon>
        <taxon>Spirochaetota</taxon>
        <taxon>Spirochaetia</taxon>
        <taxon>Spirochaetales</taxon>
        <taxon>Spirochaetaceae</taxon>
        <taxon>Spirochaeta</taxon>
    </lineage>
</organism>
<dbReference type="RefSeq" id="WP_037545111.1">
    <property type="nucleotide sequence ID" value="NZ_JNUP01000003.1"/>
</dbReference>
<dbReference type="InterPro" id="IPR036412">
    <property type="entry name" value="HAD-like_sf"/>
</dbReference>
<dbReference type="GO" id="GO:0016787">
    <property type="term" value="F:hydrolase activity"/>
    <property type="evidence" value="ECO:0007669"/>
    <property type="project" value="UniProtKB-KW"/>
</dbReference>
<sequence>MRVFSLPPRGRALIFDMDNTLYTHREYAEHQEAVLVRRLAEEMGWELNEAGHRVDEFRRGYAAGHRGNKPSLGNTFLALGVDMATSVRWRNEEIRPEDFLTADPDLRHTLFHLAEGYSLGVVTNNPVDLARRTLNALGIGEGFRVLVGLDTTLKSKPSLEPFRSACEALELPPGECISVGDRFGVDIEPALELGMGGILVDSVGDVYTLPQILHPVSAGGGHQRGDQ</sequence>
<evidence type="ECO:0008006" key="6">
    <source>
        <dbReference type="Google" id="ProtNLM"/>
    </source>
</evidence>
<proteinExistence type="predicted"/>
<evidence type="ECO:0000256" key="1">
    <source>
        <dbReference type="ARBA" id="ARBA00001946"/>
    </source>
</evidence>
<dbReference type="InterPro" id="IPR006439">
    <property type="entry name" value="HAD-SF_hydro_IA"/>
</dbReference>
<evidence type="ECO:0000313" key="5">
    <source>
        <dbReference type="Proteomes" id="UP000029692"/>
    </source>
</evidence>
<keyword evidence="5" id="KW-1185">Reference proteome</keyword>
<evidence type="ECO:0000313" key="4">
    <source>
        <dbReference type="EMBL" id="KGE73826.1"/>
    </source>
</evidence>
<evidence type="ECO:0000256" key="3">
    <source>
        <dbReference type="ARBA" id="ARBA00022842"/>
    </source>
</evidence>
<dbReference type="STRING" id="1480694.DC28_01010"/>
<gene>
    <name evidence="4" type="ORF">DC28_01010</name>
</gene>
<dbReference type="AlphaFoldDB" id="A0A098R268"/>
<dbReference type="SFLD" id="SFLDS00003">
    <property type="entry name" value="Haloacid_Dehalogenase"/>
    <property type="match status" value="1"/>
</dbReference>